<keyword evidence="2" id="KW-0732">Signal</keyword>
<evidence type="ECO:0000259" key="3">
    <source>
        <dbReference type="Pfam" id="PF03713"/>
    </source>
</evidence>
<protein>
    <submittedName>
        <fullName evidence="4">DUF305 domain-containing protein</fullName>
    </submittedName>
</protein>
<dbReference type="AlphaFoldDB" id="A0A7Y6MFI4"/>
<evidence type="ECO:0000256" key="1">
    <source>
        <dbReference type="SAM" id="MobiDB-lite"/>
    </source>
</evidence>
<comment type="caution">
    <text evidence="4">The sequence shown here is derived from an EMBL/GenBank/DDBJ whole genome shotgun (WGS) entry which is preliminary data.</text>
</comment>
<feature type="chain" id="PRO_5038490438" evidence="2">
    <location>
        <begin position="28"/>
        <end position="197"/>
    </location>
</feature>
<dbReference type="RefSeq" id="WP_175604152.1">
    <property type="nucleotide sequence ID" value="NZ_JABWGO010000009.1"/>
</dbReference>
<feature type="signal peptide" evidence="2">
    <location>
        <begin position="1"/>
        <end position="27"/>
    </location>
</feature>
<evidence type="ECO:0000313" key="5">
    <source>
        <dbReference type="Proteomes" id="UP000546126"/>
    </source>
</evidence>
<dbReference type="Pfam" id="PF03713">
    <property type="entry name" value="DUF305"/>
    <property type="match status" value="1"/>
</dbReference>
<sequence>MPQQRTVAVLAVLGFQLVAGCAAVSQAQPAQPAQPAPPAAAAGAAAEGGHAESDVTFSQEMIVHHRKTIMLAEPAVERGGSAYVRDLARELIDGEKKDITQMTSWLRSWKAEVPDESHMGHDMPGMVSADDVEALKGLSGSAFDRAWLKALADHLDAGVKMSEVAQAMGRHAPTVKLARRLVEEQREQVAAIKERLA</sequence>
<dbReference type="PROSITE" id="PS51257">
    <property type="entry name" value="PROKAR_LIPOPROTEIN"/>
    <property type="match status" value="1"/>
</dbReference>
<reference evidence="4 5" key="1">
    <citation type="submission" date="2020-06" db="EMBL/GenBank/DDBJ databases">
        <authorList>
            <person name="Chanama M."/>
        </authorList>
    </citation>
    <scope>NUCLEOTIDE SEQUENCE [LARGE SCALE GENOMIC DNA]</scope>
    <source>
        <strain evidence="4 5">TBRC6557</strain>
    </source>
</reference>
<feature type="domain" description="DUF305" evidence="3">
    <location>
        <begin position="54"/>
        <end position="194"/>
    </location>
</feature>
<dbReference type="InterPro" id="IPR005183">
    <property type="entry name" value="DUF305_CopM-like"/>
</dbReference>
<feature type="region of interest" description="Disordered" evidence="1">
    <location>
        <begin position="30"/>
        <end position="50"/>
    </location>
</feature>
<gene>
    <name evidence="4" type="ORF">HT134_31850</name>
</gene>
<dbReference type="PANTHER" id="PTHR36933">
    <property type="entry name" value="SLL0788 PROTEIN"/>
    <property type="match status" value="1"/>
</dbReference>
<dbReference type="InterPro" id="IPR012347">
    <property type="entry name" value="Ferritin-like"/>
</dbReference>
<proteinExistence type="predicted"/>
<dbReference type="EMBL" id="JABWGO010000009">
    <property type="protein sequence ID" value="NUW44686.1"/>
    <property type="molecule type" value="Genomic_DNA"/>
</dbReference>
<evidence type="ECO:0000256" key="2">
    <source>
        <dbReference type="SAM" id="SignalP"/>
    </source>
</evidence>
<dbReference type="Proteomes" id="UP000546126">
    <property type="component" value="Unassembled WGS sequence"/>
</dbReference>
<dbReference type="PANTHER" id="PTHR36933:SF1">
    <property type="entry name" value="SLL0788 PROTEIN"/>
    <property type="match status" value="1"/>
</dbReference>
<dbReference type="Gene3D" id="1.20.1260.10">
    <property type="match status" value="1"/>
</dbReference>
<organism evidence="4 5">
    <name type="scientific">Nonomuraea rhodomycinica</name>
    <dbReference type="NCBI Taxonomy" id="1712872"/>
    <lineage>
        <taxon>Bacteria</taxon>
        <taxon>Bacillati</taxon>
        <taxon>Actinomycetota</taxon>
        <taxon>Actinomycetes</taxon>
        <taxon>Streptosporangiales</taxon>
        <taxon>Streptosporangiaceae</taxon>
        <taxon>Nonomuraea</taxon>
    </lineage>
</organism>
<evidence type="ECO:0000313" key="4">
    <source>
        <dbReference type="EMBL" id="NUW44686.1"/>
    </source>
</evidence>
<name>A0A7Y6MFI4_9ACTN</name>
<keyword evidence="5" id="KW-1185">Reference proteome</keyword>
<accession>A0A7Y6MFI4</accession>